<feature type="transmembrane region" description="Helical" evidence="6">
    <location>
        <begin position="174"/>
        <end position="197"/>
    </location>
</feature>
<comment type="subcellular location">
    <subcellularLocation>
        <location evidence="1">Membrane</location>
        <topology evidence="1">Multi-pass membrane protein</topology>
    </subcellularLocation>
</comment>
<keyword evidence="3 6" id="KW-0812">Transmembrane</keyword>
<keyword evidence="11" id="KW-1185">Reference proteome</keyword>
<dbReference type="InterPro" id="IPR020846">
    <property type="entry name" value="MFS_dom"/>
</dbReference>
<organism evidence="9">
    <name type="scientific">Spironucleus salmonicida</name>
    <dbReference type="NCBI Taxonomy" id="348837"/>
    <lineage>
        <taxon>Eukaryota</taxon>
        <taxon>Metamonada</taxon>
        <taxon>Diplomonadida</taxon>
        <taxon>Hexamitidae</taxon>
        <taxon>Hexamitinae</taxon>
        <taxon>Spironucleus</taxon>
    </lineage>
</organism>
<keyword evidence="4 6" id="KW-1133">Transmembrane helix</keyword>
<dbReference type="PROSITE" id="PS00216">
    <property type="entry name" value="SUGAR_TRANSPORT_1"/>
    <property type="match status" value="1"/>
</dbReference>
<feature type="transmembrane region" description="Helical" evidence="6">
    <location>
        <begin position="315"/>
        <end position="339"/>
    </location>
</feature>
<dbReference type="GO" id="GO:0005351">
    <property type="term" value="F:carbohydrate:proton symporter activity"/>
    <property type="evidence" value="ECO:0007669"/>
    <property type="project" value="TreeGrafter"/>
</dbReference>
<dbReference type="VEuPathDB" id="GiardiaDB:SS50377_26601"/>
<feature type="transmembrane region" description="Helical" evidence="6">
    <location>
        <begin position="217"/>
        <end position="240"/>
    </location>
</feature>
<feature type="signal peptide" evidence="7">
    <location>
        <begin position="1"/>
        <end position="28"/>
    </location>
</feature>
<dbReference type="EMBL" id="AUWU02000006">
    <property type="protein sequence ID" value="KAH0572391.1"/>
    <property type="molecule type" value="Genomic_DNA"/>
</dbReference>
<keyword evidence="7" id="KW-0732">Signal</keyword>
<dbReference type="Pfam" id="PF00083">
    <property type="entry name" value="Sugar_tr"/>
    <property type="match status" value="2"/>
</dbReference>
<dbReference type="InterPro" id="IPR050360">
    <property type="entry name" value="MFS_Sugar_Transporters"/>
</dbReference>
<feature type="transmembrane region" description="Helical" evidence="6">
    <location>
        <begin position="351"/>
        <end position="374"/>
    </location>
</feature>
<evidence type="ECO:0000313" key="9">
    <source>
        <dbReference type="EMBL" id="EST41452.1"/>
    </source>
</evidence>
<evidence type="ECO:0000313" key="11">
    <source>
        <dbReference type="Proteomes" id="UP000018208"/>
    </source>
</evidence>
<dbReference type="PANTHER" id="PTHR48022:SF2">
    <property type="entry name" value="PLASTIDIC GLUCOSE TRANSPORTER 4"/>
    <property type="match status" value="1"/>
</dbReference>
<evidence type="ECO:0000256" key="2">
    <source>
        <dbReference type="ARBA" id="ARBA00010992"/>
    </source>
</evidence>
<feature type="transmembrane region" description="Helical" evidence="6">
    <location>
        <begin position="60"/>
        <end position="79"/>
    </location>
</feature>
<feature type="chain" id="PRO_5004749065" evidence="7">
    <location>
        <begin position="29"/>
        <end position="456"/>
    </location>
</feature>
<protein>
    <submittedName>
        <fullName evidence="9">Sugar (And other) transporter family protein</fullName>
    </submittedName>
    <submittedName>
        <fullName evidence="10">Sugar transporter family protein</fullName>
    </submittedName>
</protein>
<evidence type="ECO:0000256" key="1">
    <source>
        <dbReference type="ARBA" id="ARBA00004141"/>
    </source>
</evidence>
<evidence type="ECO:0000256" key="5">
    <source>
        <dbReference type="ARBA" id="ARBA00023136"/>
    </source>
</evidence>
<reference evidence="9 10" key="1">
    <citation type="journal article" date="2014" name="PLoS Genet.">
        <title>The Genome of Spironucleus salmonicida Highlights a Fish Pathogen Adapted to Fluctuating Environments.</title>
        <authorList>
            <person name="Xu F."/>
            <person name="Jerlstrom-Hultqvist J."/>
            <person name="Einarsson E."/>
            <person name="Astvaldsson A."/>
            <person name="Svard S.G."/>
            <person name="Andersson J.O."/>
        </authorList>
    </citation>
    <scope>NUCLEOTIDE SEQUENCE</scope>
    <source>
        <strain evidence="10">ATCC 50377</strain>
    </source>
</reference>
<feature type="transmembrane region" description="Helical" evidence="6">
    <location>
        <begin position="287"/>
        <end position="309"/>
    </location>
</feature>
<evidence type="ECO:0000256" key="4">
    <source>
        <dbReference type="ARBA" id="ARBA00022989"/>
    </source>
</evidence>
<evidence type="ECO:0000256" key="6">
    <source>
        <dbReference type="SAM" id="Phobius"/>
    </source>
</evidence>
<evidence type="ECO:0000313" key="10">
    <source>
        <dbReference type="EMBL" id="KAH0572391.1"/>
    </source>
</evidence>
<feature type="transmembrane region" description="Helical" evidence="6">
    <location>
        <begin position="147"/>
        <end position="168"/>
    </location>
</feature>
<feature type="transmembrane region" description="Helical" evidence="6">
    <location>
        <begin position="429"/>
        <end position="451"/>
    </location>
</feature>
<evidence type="ECO:0000256" key="7">
    <source>
        <dbReference type="SAM" id="SignalP"/>
    </source>
</evidence>
<dbReference type="PROSITE" id="PS50850">
    <property type="entry name" value="MFS"/>
    <property type="match status" value="1"/>
</dbReference>
<dbReference type="InterPro" id="IPR036259">
    <property type="entry name" value="MFS_trans_sf"/>
</dbReference>
<evidence type="ECO:0000256" key="3">
    <source>
        <dbReference type="ARBA" id="ARBA00022692"/>
    </source>
</evidence>
<evidence type="ECO:0000259" key="8">
    <source>
        <dbReference type="PROSITE" id="PS50850"/>
    </source>
</evidence>
<dbReference type="EMBL" id="KI546170">
    <property type="protein sequence ID" value="EST41452.1"/>
    <property type="molecule type" value="Genomic_DNA"/>
</dbReference>
<dbReference type="InterPro" id="IPR005829">
    <property type="entry name" value="Sugar_transporter_CS"/>
</dbReference>
<dbReference type="Proteomes" id="UP000018208">
    <property type="component" value="Unassembled WGS sequence"/>
</dbReference>
<comment type="similarity">
    <text evidence="2">Belongs to the major facilitator superfamily. Sugar transporter (TC 2.A.1.1) family.</text>
</comment>
<gene>
    <name evidence="9" type="ORF">SS50377_19171</name>
    <name evidence="10" type="ORF">SS50377_26601</name>
</gene>
<keyword evidence="10" id="KW-0762">Sugar transport</keyword>
<dbReference type="InterPro" id="IPR005828">
    <property type="entry name" value="MFS_sugar_transport-like"/>
</dbReference>
<feature type="domain" description="Major facilitator superfamily (MFS) profile" evidence="8">
    <location>
        <begin position="12"/>
        <end position="405"/>
    </location>
</feature>
<dbReference type="GO" id="GO:0016020">
    <property type="term" value="C:membrane"/>
    <property type="evidence" value="ECO:0007669"/>
    <property type="project" value="UniProtKB-SubCell"/>
</dbReference>
<feature type="transmembrane region" description="Helical" evidence="6">
    <location>
        <begin position="380"/>
        <end position="401"/>
    </location>
</feature>
<dbReference type="SUPFAM" id="SSF103473">
    <property type="entry name" value="MFS general substrate transporter"/>
    <property type="match status" value="1"/>
</dbReference>
<feature type="transmembrane region" description="Helical" evidence="6">
    <location>
        <begin position="117"/>
        <end position="135"/>
    </location>
</feature>
<accession>V6LAL4</accession>
<sequence>MTTHQKPKFTLLLLLTAAASLLPGFTTGNFSGDVVVQMYMQIHNITYTQAQAKLVPLETMLNSAVLIGSISISLVFSFISKSIGFKKTAIIGSSGSIITVILQCIPVSEYLMLIGRILQGFFMTMFMIATLIILGEYTDPHKRGFMTYFFQVMFTVGILVATIVFYIIKVVNVNIWYISFITTLPWPIIGLIILFKIPEFEKKEKEIKYYQIFNKKYIKVLVPCLLLGTLQQSTGINAVIGYASETFNVIFGDYKLAAVYGSLVINSINFVSPLFGLVLIEKYGRKALLFTGTGLCIVGQLLLLLTYTLPKENTFLLITGAIIFIFGFEIGPGPIYYVFSAELFPDIAKSTLVSIFFLFNYIPNIFVIVLFPILTAYARYIPFLSYIIAMSIFSGMLIFVLPDTTGKTNKEIEELMIGKSSKVENIEPLISYLTFVVLAMLLSIVIVMSQMPDVFV</sequence>
<keyword evidence="5 6" id="KW-0472">Membrane</keyword>
<proteinExistence type="inferred from homology"/>
<dbReference type="AlphaFoldDB" id="V6LAL4"/>
<dbReference type="Gene3D" id="1.20.1250.20">
    <property type="entry name" value="MFS general substrate transporter like domains"/>
    <property type="match status" value="2"/>
</dbReference>
<keyword evidence="10" id="KW-0813">Transport</keyword>
<dbReference type="InterPro" id="IPR003663">
    <property type="entry name" value="Sugar/inositol_transpt"/>
</dbReference>
<dbReference type="PRINTS" id="PR00171">
    <property type="entry name" value="SUGRTRNSPORT"/>
</dbReference>
<dbReference type="OrthoDB" id="5296287at2759"/>
<feature type="transmembrane region" description="Helical" evidence="6">
    <location>
        <begin position="91"/>
        <end position="111"/>
    </location>
</feature>
<feature type="transmembrane region" description="Helical" evidence="6">
    <location>
        <begin position="260"/>
        <end position="280"/>
    </location>
</feature>
<reference evidence="10" key="2">
    <citation type="submission" date="2020-12" db="EMBL/GenBank/DDBJ databases">
        <title>New Spironucleus salmonicida genome in near-complete chromosomes.</title>
        <authorList>
            <person name="Xu F."/>
            <person name="Kurt Z."/>
            <person name="Jimenez-Gonzalez A."/>
            <person name="Astvaldsson A."/>
            <person name="Andersson J.O."/>
            <person name="Svard S.G."/>
        </authorList>
    </citation>
    <scope>NUCLEOTIDE SEQUENCE</scope>
    <source>
        <strain evidence="10">ATCC 50377</strain>
    </source>
</reference>
<dbReference type="PANTHER" id="PTHR48022">
    <property type="entry name" value="PLASTIDIC GLUCOSE TRANSPORTER 4"/>
    <property type="match status" value="1"/>
</dbReference>
<name>V6LAL4_9EUKA</name>